<dbReference type="Proteomes" id="UP000016860">
    <property type="component" value="Unassembled WGS sequence"/>
</dbReference>
<reference evidence="2 3" key="1">
    <citation type="journal article" date="2013" name="Genome Announc.">
        <title>Draft Genome Sequence of the Cellulolytic Bacterium Clostridium papyrosolvens C7 (ATCC 700395).</title>
        <authorList>
            <person name="Zepeda V."/>
            <person name="Dassa B."/>
            <person name="Borovok I."/>
            <person name="Lamed R."/>
            <person name="Bayer E.A."/>
            <person name="Cate J.H."/>
        </authorList>
    </citation>
    <scope>NUCLEOTIDE SEQUENCE [LARGE SCALE GENOMIC DNA]</scope>
    <source>
        <strain evidence="2 3">C7</strain>
    </source>
</reference>
<dbReference type="AlphaFoldDB" id="U4QXL4"/>
<dbReference type="PATRIC" id="fig|1330534.3.peg.3913"/>
<gene>
    <name evidence="2" type="ORF">L323_19705</name>
</gene>
<dbReference type="STRING" id="1330534.L323_19705"/>
<accession>U4QXL4</accession>
<protein>
    <recommendedName>
        <fullName evidence="1">Gp28/Gp37-like domain-containing protein</fullName>
    </recommendedName>
</protein>
<dbReference type="InterPro" id="IPR029432">
    <property type="entry name" value="Gp28/Gp37-like_dom"/>
</dbReference>
<proteinExistence type="predicted"/>
<dbReference type="OrthoDB" id="9255846at2"/>
<dbReference type="Pfam" id="PF14594">
    <property type="entry name" value="Sipho_Gp37"/>
    <property type="match status" value="1"/>
</dbReference>
<comment type="caution">
    <text evidence="2">The sequence shown here is derived from an EMBL/GenBank/DDBJ whole genome shotgun (WGS) entry which is preliminary data.</text>
</comment>
<evidence type="ECO:0000259" key="1">
    <source>
        <dbReference type="Pfam" id="PF14594"/>
    </source>
</evidence>
<dbReference type="EMBL" id="ATAY01000098">
    <property type="protein sequence ID" value="EPR07652.1"/>
    <property type="molecule type" value="Genomic_DNA"/>
</dbReference>
<name>U4QXL4_9FIRM</name>
<dbReference type="RefSeq" id="WP_020817293.1">
    <property type="nucleotide sequence ID" value="NZ_ATAY01000098.1"/>
</dbReference>
<organism evidence="2 3">
    <name type="scientific">Ruminiclostridium papyrosolvens C7</name>
    <dbReference type="NCBI Taxonomy" id="1330534"/>
    <lineage>
        <taxon>Bacteria</taxon>
        <taxon>Bacillati</taxon>
        <taxon>Bacillota</taxon>
        <taxon>Clostridia</taxon>
        <taxon>Eubacteriales</taxon>
        <taxon>Oscillospiraceae</taxon>
        <taxon>Ruminiclostridium</taxon>
    </lineage>
</organism>
<evidence type="ECO:0000313" key="3">
    <source>
        <dbReference type="Proteomes" id="UP000016860"/>
    </source>
</evidence>
<evidence type="ECO:0000313" key="2">
    <source>
        <dbReference type="EMBL" id="EPR07652.1"/>
    </source>
</evidence>
<sequence length="344" mass="39283">MELYIYNRSLDLIGLIDVFDSLRWRRRYFQPGEFGLHLKYTAENMKLLEEDNIIARRDANEAGIIEGISIDKDDLAVKGRFLSSLTERRIVMKETVLNTTAELAMRTLVSNMNSIPFLELGELKNYTETVDLQITYKNVCTTLTKIAQVSNIGYRVRFDRKDKKLLFECYQGINRSAAQKVYPRAIFSEEFENVTDSKYSLETENYKTVAIVGGEGEGTARIIVTVGDTTGLERRELFVDAKDIQKGDLTENVYKALLIQRGNEALAQSVKNETFESNVNFQSSLVYKKDFDLGDIVTCRNRAWNKVIDVRITEIEEVYENGIITLTPTFGSPLPELKDILKGE</sequence>
<feature type="domain" description="Gp28/Gp37-like" evidence="1">
    <location>
        <begin position="2"/>
        <end position="332"/>
    </location>
</feature>